<protein>
    <submittedName>
        <fullName evidence="2">Uncharacterized protein</fullName>
    </submittedName>
</protein>
<reference evidence="2 3" key="1">
    <citation type="submission" date="2017-11" db="EMBL/GenBank/DDBJ databases">
        <title>Taxonomic description and genome sequences of Spirosoma HA7 sp. nov., isolated from pollen microhabitat of Corylus avellana.</title>
        <authorList>
            <person name="Ambika Manirajan B."/>
            <person name="Suarez C."/>
            <person name="Ratering S."/>
            <person name="Geissler-Plaum R."/>
            <person name="Cardinale M."/>
            <person name="Sylvia S."/>
        </authorList>
    </citation>
    <scope>NUCLEOTIDE SEQUENCE [LARGE SCALE GENOMIC DNA]</scope>
    <source>
        <strain evidence="2 3">HA7</strain>
    </source>
</reference>
<feature type="transmembrane region" description="Helical" evidence="1">
    <location>
        <begin position="15"/>
        <end position="41"/>
    </location>
</feature>
<keyword evidence="1" id="KW-0472">Membrane</keyword>
<dbReference type="AlphaFoldDB" id="A0A2K8YV05"/>
<keyword evidence="1" id="KW-1133">Transmembrane helix</keyword>
<gene>
    <name evidence="2" type="ORF">CWM47_06275</name>
</gene>
<sequence>MRSLSLEATGHYVAIHWFFCLMYMFTRIYDWLLVSLLRLAYYLIKTTIPSRPTPQKENMDVDWLGLIATGYEGNVAKSFISPESSSNIHLRP</sequence>
<dbReference type="EMBL" id="CP025096">
    <property type="protein sequence ID" value="AUD01451.1"/>
    <property type="molecule type" value="Genomic_DNA"/>
</dbReference>
<keyword evidence="1" id="KW-0812">Transmembrane</keyword>
<name>A0A2K8YV05_9BACT</name>
<proteinExistence type="predicted"/>
<dbReference type="KEGG" id="spir:CWM47_06275"/>
<evidence type="ECO:0000313" key="3">
    <source>
        <dbReference type="Proteomes" id="UP000232883"/>
    </source>
</evidence>
<evidence type="ECO:0000313" key="2">
    <source>
        <dbReference type="EMBL" id="AUD01451.1"/>
    </source>
</evidence>
<dbReference type="Proteomes" id="UP000232883">
    <property type="component" value="Chromosome"/>
</dbReference>
<keyword evidence="3" id="KW-1185">Reference proteome</keyword>
<dbReference type="RefSeq" id="WP_100987172.1">
    <property type="nucleotide sequence ID" value="NZ_CP025096.1"/>
</dbReference>
<organism evidence="2 3">
    <name type="scientific">Spirosoma pollinicola</name>
    <dbReference type="NCBI Taxonomy" id="2057025"/>
    <lineage>
        <taxon>Bacteria</taxon>
        <taxon>Pseudomonadati</taxon>
        <taxon>Bacteroidota</taxon>
        <taxon>Cytophagia</taxon>
        <taxon>Cytophagales</taxon>
        <taxon>Cytophagaceae</taxon>
        <taxon>Spirosoma</taxon>
    </lineage>
</organism>
<accession>A0A2K8YV05</accession>
<evidence type="ECO:0000256" key="1">
    <source>
        <dbReference type="SAM" id="Phobius"/>
    </source>
</evidence>